<feature type="non-terminal residue" evidence="12">
    <location>
        <position position="302"/>
    </location>
</feature>
<dbReference type="InterPro" id="IPR029056">
    <property type="entry name" value="Ribokinase-like"/>
</dbReference>
<evidence type="ECO:0000256" key="3">
    <source>
        <dbReference type="ARBA" id="ARBA00010688"/>
    </source>
</evidence>
<keyword evidence="5 10" id="KW-0808">Transferase</keyword>
<dbReference type="Gene3D" id="3.40.1190.20">
    <property type="match status" value="1"/>
</dbReference>
<comment type="cofactor">
    <cofactor evidence="1 10">
        <name>Mg(2+)</name>
        <dbReference type="ChEBI" id="CHEBI:18420"/>
    </cofactor>
</comment>
<evidence type="ECO:0000256" key="2">
    <source>
        <dbReference type="ARBA" id="ARBA00004801"/>
    </source>
</evidence>
<comment type="similarity">
    <text evidence="3 10">Belongs to the carbohydrate kinase PfkB family.</text>
</comment>
<dbReference type="Pfam" id="PF00294">
    <property type="entry name" value="PfkB"/>
    <property type="match status" value="1"/>
</dbReference>
<proteinExistence type="inferred from homology"/>
<dbReference type="EMBL" id="JBDODL010000721">
    <property type="protein sequence ID" value="MES1920527.1"/>
    <property type="molecule type" value="Genomic_DNA"/>
</dbReference>
<dbReference type="EC" id="2.7.1.20" evidence="4 10"/>
<keyword evidence="7 10" id="KW-0547">Nucleotide-binding</keyword>
<name>A0ABV2AMJ1_9EUKA</name>
<dbReference type="PRINTS" id="PR00989">
    <property type="entry name" value="ADENOKINASE"/>
</dbReference>
<evidence type="ECO:0000256" key="6">
    <source>
        <dbReference type="ARBA" id="ARBA00022726"/>
    </source>
</evidence>
<evidence type="ECO:0000259" key="11">
    <source>
        <dbReference type="Pfam" id="PF00294"/>
    </source>
</evidence>
<keyword evidence="9 10" id="KW-0067">ATP-binding</keyword>
<evidence type="ECO:0000256" key="1">
    <source>
        <dbReference type="ARBA" id="ARBA00001946"/>
    </source>
</evidence>
<dbReference type="PANTHER" id="PTHR45769">
    <property type="entry name" value="ADENOSINE KINASE"/>
    <property type="match status" value="1"/>
</dbReference>
<dbReference type="Proteomes" id="UP001439008">
    <property type="component" value="Unassembled WGS sequence"/>
</dbReference>
<evidence type="ECO:0000256" key="4">
    <source>
        <dbReference type="ARBA" id="ARBA00012119"/>
    </source>
</evidence>
<evidence type="ECO:0000256" key="8">
    <source>
        <dbReference type="ARBA" id="ARBA00022777"/>
    </source>
</evidence>
<keyword evidence="13" id="KW-1185">Reference proteome</keyword>
<gene>
    <name evidence="12" type="ORF">MHBO_002191</name>
</gene>
<sequence length="302" mass="33446">MSTRAQKSFVLGVGNPLLDIQANIDKEFLEKNGLKMSNAILVEEKHLHLFDEMKSKESVKFVAGGSTLNSVRVCQWVLGKSHKNGTSFIGCIGKDKNGQILKEYSEKDGVRTYFEEDETAPTGVCGVGILDKERTLFTRLAAANNFSVDFLDRKEVKKEYQLADVIYISGYFLTVSIESIILIAEHSSKNNKILAVNISAEFIAQIYKAELEKVLKYADFVFMNEQEAASYAKYVAGNNKLSLQEVAKKIATLPKVNQTERTVIITRGSQSTLVNCGGDIFANVKVDHIEEDKIVDVNGAGD</sequence>
<evidence type="ECO:0000256" key="7">
    <source>
        <dbReference type="ARBA" id="ARBA00022741"/>
    </source>
</evidence>
<keyword evidence="6 10" id="KW-0660">Purine salvage</keyword>
<dbReference type="InterPro" id="IPR001805">
    <property type="entry name" value="Adenokinase"/>
</dbReference>
<comment type="pathway">
    <text evidence="2 10">Purine metabolism; AMP biosynthesis via salvage pathway; AMP from adenosine: step 1/1.</text>
</comment>
<dbReference type="PANTHER" id="PTHR45769:SF3">
    <property type="entry name" value="ADENOSINE KINASE"/>
    <property type="match status" value="1"/>
</dbReference>
<organism evidence="12 13">
    <name type="scientific">Bonamia ostreae</name>
    <dbReference type="NCBI Taxonomy" id="126728"/>
    <lineage>
        <taxon>Eukaryota</taxon>
        <taxon>Sar</taxon>
        <taxon>Rhizaria</taxon>
        <taxon>Endomyxa</taxon>
        <taxon>Ascetosporea</taxon>
        <taxon>Haplosporida</taxon>
        <taxon>Bonamia</taxon>
    </lineage>
</organism>
<comment type="function">
    <text evidence="10">ATP dependent phosphorylation of adenosine and other related nucleoside analogs to monophosphate derivatives.</text>
</comment>
<reference evidence="12 13" key="1">
    <citation type="journal article" date="2024" name="BMC Biol.">
        <title>Comparative genomics of Ascetosporea gives new insight into the evolutionary basis for animal parasitism in Rhizaria.</title>
        <authorList>
            <person name="Hiltunen Thoren M."/>
            <person name="Onut-Brannstrom I."/>
            <person name="Alfjorden A."/>
            <person name="Peckova H."/>
            <person name="Swords F."/>
            <person name="Hooper C."/>
            <person name="Holzer A.S."/>
            <person name="Bass D."/>
            <person name="Burki F."/>
        </authorList>
    </citation>
    <scope>NUCLEOTIDE SEQUENCE [LARGE SCALE GENOMIC DNA]</scope>
    <source>
        <strain evidence="12">20-A016</strain>
    </source>
</reference>
<protein>
    <recommendedName>
        <fullName evidence="4 10">Adenosine kinase</fullName>
        <shortName evidence="10">AK</shortName>
        <ecNumber evidence="4 10">2.7.1.20</ecNumber>
    </recommendedName>
    <alternativeName>
        <fullName evidence="10">Adenosine 5'-phosphotransferase</fullName>
    </alternativeName>
</protein>
<keyword evidence="10" id="KW-0460">Magnesium</keyword>
<comment type="catalytic activity">
    <reaction evidence="10">
        <text>adenosine + ATP = AMP + ADP + H(+)</text>
        <dbReference type="Rhea" id="RHEA:20824"/>
        <dbReference type="ChEBI" id="CHEBI:15378"/>
        <dbReference type="ChEBI" id="CHEBI:16335"/>
        <dbReference type="ChEBI" id="CHEBI:30616"/>
        <dbReference type="ChEBI" id="CHEBI:456215"/>
        <dbReference type="ChEBI" id="CHEBI:456216"/>
        <dbReference type="EC" id="2.7.1.20"/>
    </reaction>
</comment>
<keyword evidence="8 10" id="KW-0418">Kinase</keyword>
<dbReference type="InterPro" id="IPR011611">
    <property type="entry name" value="PfkB_dom"/>
</dbReference>
<evidence type="ECO:0000313" key="12">
    <source>
        <dbReference type="EMBL" id="MES1920527.1"/>
    </source>
</evidence>
<dbReference type="SUPFAM" id="SSF53613">
    <property type="entry name" value="Ribokinase-like"/>
    <property type="match status" value="1"/>
</dbReference>
<accession>A0ABV2AMJ1</accession>
<dbReference type="Gene3D" id="3.30.1110.10">
    <property type="match status" value="1"/>
</dbReference>
<feature type="domain" description="Carbohydrate kinase PfkB" evidence="11">
    <location>
        <begin position="28"/>
        <end position="302"/>
    </location>
</feature>
<dbReference type="CDD" id="cd01168">
    <property type="entry name" value="adenosine_kinase"/>
    <property type="match status" value="1"/>
</dbReference>
<comment type="caution">
    <text evidence="12">The sequence shown here is derived from an EMBL/GenBank/DDBJ whole genome shotgun (WGS) entry which is preliminary data.</text>
</comment>
<evidence type="ECO:0000256" key="10">
    <source>
        <dbReference type="RuleBase" id="RU368116"/>
    </source>
</evidence>
<evidence type="ECO:0000256" key="5">
    <source>
        <dbReference type="ARBA" id="ARBA00022679"/>
    </source>
</evidence>
<evidence type="ECO:0000256" key="9">
    <source>
        <dbReference type="ARBA" id="ARBA00022840"/>
    </source>
</evidence>
<evidence type="ECO:0000313" key="13">
    <source>
        <dbReference type="Proteomes" id="UP001439008"/>
    </source>
</evidence>